<dbReference type="InParanoid" id="A0A2G4YM88"/>
<protein>
    <submittedName>
        <fullName evidence="1">Uncharacterized protein</fullName>
    </submittedName>
</protein>
<dbReference type="InterPro" id="IPR019734">
    <property type="entry name" value="TPR_rpt"/>
</dbReference>
<dbReference type="Gene3D" id="1.25.40.10">
    <property type="entry name" value="Tetratricopeptide repeat domain"/>
    <property type="match status" value="1"/>
</dbReference>
<accession>A0A2G4YM88</accession>
<dbReference type="SMART" id="SM00028">
    <property type="entry name" value="TPR"/>
    <property type="match status" value="3"/>
</dbReference>
<reference evidence="1 2" key="1">
    <citation type="submission" date="2017-10" db="EMBL/GenBank/DDBJ databases">
        <title>Frigbacter circumglobatus gen. nov. sp. nov., isolated from sediment cultured in situ.</title>
        <authorList>
            <person name="Zhao Z."/>
        </authorList>
    </citation>
    <scope>NUCLEOTIDE SEQUENCE [LARGE SCALE GENOMIC DNA]</scope>
    <source>
        <strain evidence="1 2">ZYL</strain>
    </source>
</reference>
<dbReference type="Proteomes" id="UP000229730">
    <property type="component" value="Unassembled WGS sequence"/>
</dbReference>
<name>A0A2G4YM88_9PROT</name>
<sequence length="370" mass="42399">MNNVQSILGGVFILWIVLLAGCQKIKILNPSYDVPVVKRADLLSGKALFGSSAKRITLPDDDVLGLNQKIREHLEAYVPRTKSHVTQARSLMRLVTGAGLLGMEYDVSKTYTAKEAYRKSVGNCLAFSYLFVAMARERGMDVEFQEVEIPPAWDHDEGDLYYFRRHINVRVNMKELTDYIVDIDEVNNKPQYRAWGISDKEAIALYYSNKAADYLYEGDIKAAFRYLVKGAELSPKDASIWSNLGVLYRKQGLKSYAEKAYFIALQNKGNQWSVLNNLSALYQHGGEEEKAAYYAQLAEEHRLKNPYVRFFQAKDAFEKHDYLIALEHMKVAVDRKSDEKKFYLLLVKIYHALGEDQKAQEMQQQAMVSR</sequence>
<evidence type="ECO:0000313" key="2">
    <source>
        <dbReference type="Proteomes" id="UP000229730"/>
    </source>
</evidence>
<gene>
    <name evidence="1" type="ORF">CRD36_17895</name>
</gene>
<comment type="caution">
    <text evidence="1">The sequence shown here is derived from an EMBL/GenBank/DDBJ whole genome shotgun (WGS) entry which is preliminary data.</text>
</comment>
<dbReference type="AlphaFoldDB" id="A0A2G4YM88"/>
<dbReference type="OrthoDB" id="6193797at2"/>
<dbReference type="SUPFAM" id="SSF48452">
    <property type="entry name" value="TPR-like"/>
    <property type="match status" value="1"/>
</dbReference>
<evidence type="ECO:0000313" key="1">
    <source>
        <dbReference type="EMBL" id="PHZ83430.1"/>
    </source>
</evidence>
<dbReference type="InterPro" id="IPR011990">
    <property type="entry name" value="TPR-like_helical_dom_sf"/>
</dbReference>
<dbReference type="EMBL" id="PDEM01000033">
    <property type="protein sequence ID" value="PHZ83430.1"/>
    <property type="molecule type" value="Genomic_DNA"/>
</dbReference>
<organism evidence="1 2">
    <name type="scientific">Paremcibacter congregatus</name>
    <dbReference type="NCBI Taxonomy" id="2043170"/>
    <lineage>
        <taxon>Bacteria</taxon>
        <taxon>Pseudomonadati</taxon>
        <taxon>Pseudomonadota</taxon>
        <taxon>Alphaproteobacteria</taxon>
        <taxon>Emcibacterales</taxon>
        <taxon>Emcibacteraceae</taxon>
        <taxon>Paremcibacter</taxon>
    </lineage>
</organism>
<keyword evidence="2" id="KW-1185">Reference proteome</keyword>
<proteinExistence type="predicted"/>
<dbReference type="RefSeq" id="WP_099475323.1">
    <property type="nucleotide sequence ID" value="NZ_CP041025.1"/>
</dbReference>